<gene>
    <name evidence="1" type="ORF">BKG82_10045</name>
</gene>
<organism evidence="1 2">
    <name type="scientific">Mycobacteroides chelonae</name>
    <name type="common">Mycobacterium chelonae</name>
    <dbReference type="NCBI Taxonomy" id="1774"/>
    <lineage>
        <taxon>Bacteria</taxon>
        <taxon>Bacillati</taxon>
        <taxon>Actinomycetota</taxon>
        <taxon>Actinomycetes</taxon>
        <taxon>Mycobacteriales</taxon>
        <taxon>Mycobacteriaceae</taxon>
        <taxon>Mycobacteroides</taxon>
    </lineage>
</organism>
<sequence length="59" mass="6842">MHPVIGAQVRIAPVMTCYPTRADHVDDDFGERPFRQTATDIEQAEQHHRDHMGELSQLW</sequence>
<evidence type="ECO:0000313" key="1">
    <source>
        <dbReference type="EMBL" id="OHU57967.1"/>
    </source>
</evidence>
<dbReference type="AlphaFoldDB" id="A0A1S1LM66"/>
<proteinExistence type="predicted"/>
<protein>
    <submittedName>
        <fullName evidence="1">Uncharacterized protein</fullName>
    </submittedName>
</protein>
<comment type="caution">
    <text evidence="1">The sequence shown here is derived from an EMBL/GenBank/DDBJ whole genome shotgun (WGS) entry which is preliminary data.</text>
</comment>
<evidence type="ECO:0000313" key="2">
    <source>
        <dbReference type="Proteomes" id="UP000180043"/>
    </source>
</evidence>
<name>A0A1S1LM66_MYCCH</name>
<dbReference type="EMBL" id="MLIQ01000013">
    <property type="protein sequence ID" value="OHU57967.1"/>
    <property type="molecule type" value="Genomic_DNA"/>
</dbReference>
<accession>A0A1S1LM66</accession>
<dbReference type="Proteomes" id="UP000180043">
    <property type="component" value="Unassembled WGS sequence"/>
</dbReference>
<reference evidence="1 2" key="1">
    <citation type="submission" date="2016-10" db="EMBL/GenBank/DDBJ databases">
        <title>Evaluation of Human, Veterinary and Environmental Mycobacterium chelonae Isolates by Core Genome Phylogenomic Analysis, Targeted Gene Comparison, and Anti-microbial Susceptibility Patterns: A Tale of Mistaken Identities.</title>
        <authorList>
            <person name="Fogelson S.B."/>
            <person name="Camus A.C."/>
            <person name="Lorenz W."/>
            <person name="Vasireddy R."/>
            <person name="Vasireddy S."/>
            <person name="Smith T."/>
            <person name="Brown-Elliott B.A."/>
            <person name="Wallace R.J.Jr."/>
            <person name="Hasan N.A."/>
            <person name="Reischl U."/>
            <person name="Sanchez S."/>
        </authorList>
    </citation>
    <scope>NUCLEOTIDE SEQUENCE [LARGE SCALE GENOMIC DNA]</scope>
    <source>
        <strain evidence="1 2">15515</strain>
    </source>
</reference>